<dbReference type="GO" id="GO:0051225">
    <property type="term" value="P:spindle assembly"/>
    <property type="evidence" value="ECO:0007669"/>
    <property type="project" value="TreeGrafter"/>
</dbReference>
<comment type="caution">
    <text evidence="3">The sequence shown here is derived from an EMBL/GenBank/DDBJ whole genome shotgun (WGS) entry which is preliminary data.</text>
</comment>
<evidence type="ECO:0000313" key="3">
    <source>
        <dbReference type="EMBL" id="KAK2986982.1"/>
    </source>
</evidence>
<dbReference type="PANTHER" id="PTHR31807">
    <property type="entry name" value="AUGMIN FAMILY MEMBER"/>
    <property type="match status" value="1"/>
</dbReference>
<evidence type="ECO:0000256" key="1">
    <source>
        <dbReference type="ARBA" id="ARBA00010016"/>
    </source>
</evidence>
<sequence length="304" mass="32915">MRPVRPLKQSGREDIGFLLRFSLCSEVRSRNPHDATTYNASLVRQITKDPKIRKARGRPPQRATTLFARSVKFSGGSSSPKACQQKSLNDGVWSKMLYLDDWDLIDWDHSSSLSVAIGALKASTLSLPIVGGARLKRSSSVNRTSGRFWELKRSSSVKGMNAVLGHCSSLEKLSVKRLRGSNDGGGAAELISPGARFVSAGGLKAQQLHLPQFKAKDIPGSVSKGTPDFCIVYVISKGKISSTRAASRPPPNVSPLRNQILSQASSRHDPSETQTPPTSSSKGIPRPQSESPQHSLHNDANIIK</sequence>
<reference evidence="3" key="1">
    <citation type="submission" date="2022-12" db="EMBL/GenBank/DDBJ databases">
        <title>Draft genome assemblies for two species of Escallonia (Escalloniales).</title>
        <authorList>
            <person name="Chanderbali A."/>
            <person name="Dervinis C."/>
            <person name="Anghel I."/>
            <person name="Soltis D."/>
            <person name="Soltis P."/>
            <person name="Zapata F."/>
        </authorList>
    </citation>
    <scope>NUCLEOTIDE SEQUENCE</scope>
    <source>
        <strain evidence="3">UCBG92.1500</strain>
        <tissue evidence="3">Leaf</tissue>
    </source>
</reference>
<dbReference type="InterPro" id="IPR007573">
    <property type="entry name" value="QWRF"/>
</dbReference>
<gene>
    <name evidence="3" type="ORF">RJ640_024880</name>
</gene>
<evidence type="ECO:0000313" key="4">
    <source>
        <dbReference type="Proteomes" id="UP001187471"/>
    </source>
</evidence>
<dbReference type="EMBL" id="JAVXUO010001019">
    <property type="protein sequence ID" value="KAK2986982.1"/>
    <property type="molecule type" value="Genomic_DNA"/>
</dbReference>
<accession>A0AA88RI52</accession>
<dbReference type="Proteomes" id="UP001187471">
    <property type="component" value="Unassembled WGS sequence"/>
</dbReference>
<proteinExistence type="inferred from homology"/>
<feature type="region of interest" description="Disordered" evidence="2">
    <location>
        <begin position="241"/>
        <end position="304"/>
    </location>
</feature>
<dbReference type="PANTHER" id="PTHR31807:SF2">
    <property type="entry name" value="PROTEIN SNOWY COTYLEDON 3"/>
    <property type="match status" value="1"/>
</dbReference>
<comment type="similarity">
    <text evidence="1">Belongs to the QWRF family.</text>
</comment>
<feature type="compositionally biased region" description="Low complexity" evidence="2">
    <location>
        <begin position="272"/>
        <end position="281"/>
    </location>
</feature>
<feature type="compositionally biased region" description="Polar residues" evidence="2">
    <location>
        <begin position="255"/>
        <end position="265"/>
    </location>
</feature>
<dbReference type="AlphaFoldDB" id="A0AA88RI52"/>
<dbReference type="GO" id="GO:0005880">
    <property type="term" value="C:nuclear microtubule"/>
    <property type="evidence" value="ECO:0007669"/>
    <property type="project" value="TreeGrafter"/>
</dbReference>
<organism evidence="3 4">
    <name type="scientific">Escallonia rubra</name>
    <dbReference type="NCBI Taxonomy" id="112253"/>
    <lineage>
        <taxon>Eukaryota</taxon>
        <taxon>Viridiplantae</taxon>
        <taxon>Streptophyta</taxon>
        <taxon>Embryophyta</taxon>
        <taxon>Tracheophyta</taxon>
        <taxon>Spermatophyta</taxon>
        <taxon>Magnoliopsida</taxon>
        <taxon>eudicotyledons</taxon>
        <taxon>Gunneridae</taxon>
        <taxon>Pentapetalae</taxon>
        <taxon>asterids</taxon>
        <taxon>campanulids</taxon>
        <taxon>Escalloniales</taxon>
        <taxon>Escalloniaceae</taxon>
        <taxon>Escallonia</taxon>
    </lineage>
</organism>
<evidence type="ECO:0000256" key="2">
    <source>
        <dbReference type="SAM" id="MobiDB-lite"/>
    </source>
</evidence>
<keyword evidence="4" id="KW-1185">Reference proteome</keyword>
<dbReference type="GO" id="GO:0005737">
    <property type="term" value="C:cytoplasm"/>
    <property type="evidence" value="ECO:0007669"/>
    <property type="project" value="TreeGrafter"/>
</dbReference>
<dbReference type="Pfam" id="PF04484">
    <property type="entry name" value="QWRF"/>
    <property type="match status" value="1"/>
</dbReference>
<name>A0AA88RI52_9ASTE</name>
<protein>
    <submittedName>
        <fullName evidence="3">Uncharacterized protein</fullName>
    </submittedName>
</protein>
<dbReference type="GO" id="GO:0008017">
    <property type="term" value="F:microtubule binding"/>
    <property type="evidence" value="ECO:0007669"/>
    <property type="project" value="TreeGrafter"/>
</dbReference>